<sequence>MTDSTVAITPGGHRRATLAVAITIAVLAALIATVLSVTGARLFVIETASMAETAPVGTLVVAHPKPAYAIGDVITFVVDGRTVTHRIVGVQDGRFITQGDLNGSPDAWQLTPDQIVGTVVAIVPGLGFLLKAAPLLFLAGIIVEVVARLLGGRRRGWRVGLRLTGMSLAVSALSLWLRPWFNVQMMDFRAADDGSGALMHIVNTGLFPVVAGATRLVSGEDGVILSTDKLASGAYALSPTPDPDWPVRVLLIAFCLVPFFASLLLRADHPVAVAGGLRARPDRRARGSILAPIAIVTVLLVVILTSVSTSHAAFAASIRNDKSAAGTNTYFTCKGAVQSVGRNDSVAAYAVEGTGLLGLNLLTTETDVSGNNRTGTYRKWMTTTTSNACTRDQSRKAVVFDGSQCLYVPTRQNNPNVFTIEAWFSTTSKTSGKIIGFGDSAMTDNDKWDRHIYIDTAGRLNFGLFPDATVIMSTPDGRSYADGAWHHVAATLSSAGAAFYVDGALVGTAGTTTGQNYTGYWRIGCGNLTNWTSNPSSFFTGAIQWAAVYGRALSASEIATHAAAGR</sequence>
<evidence type="ECO:0000313" key="4">
    <source>
        <dbReference type="Proteomes" id="UP000183203"/>
    </source>
</evidence>
<feature type="transmembrane region" description="Helical" evidence="2">
    <location>
        <begin position="18"/>
        <end position="44"/>
    </location>
</feature>
<accession>A0A1G6IY93</accession>
<dbReference type="EMBL" id="FMYG01000003">
    <property type="protein sequence ID" value="SDC11390.1"/>
    <property type="molecule type" value="Genomic_DNA"/>
</dbReference>
<name>A0A1G6IY93_9MICO</name>
<keyword evidence="2" id="KW-0472">Membrane</keyword>
<dbReference type="STRING" id="993073.AS029_06995"/>
<organism evidence="3 4">
    <name type="scientific">Microbacterium enclense</name>
    <dbReference type="NCBI Taxonomy" id="993073"/>
    <lineage>
        <taxon>Bacteria</taxon>
        <taxon>Bacillati</taxon>
        <taxon>Actinomycetota</taxon>
        <taxon>Actinomycetes</taxon>
        <taxon>Micrococcales</taxon>
        <taxon>Microbacteriaceae</taxon>
        <taxon>Microbacterium</taxon>
    </lineage>
</organism>
<keyword evidence="2" id="KW-1133">Transmembrane helix</keyword>
<dbReference type="GO" id="GO:0004252">
    <property type="term" value="F:serine-type endopeptidase activity"/>
    <property type="evidence" value="ECO:0007669"/>
    <property type="project" value="UniProtKB-UniRule"/>
</dbReference>
<dbReference type="NCBIfam" id="TIGR02228">
    <property type="entry name" value="sigpep_I_arch"/>
    <property type="match status" value="1"/>
</dbReference>
<dbReference type="EC" id="3.4.21.89" evidence="1"/>
<gene>
    <name evidence="3" type="ORF">SAMN05216418_1654</name>
</gene>
<dbReference type="CDD" id="cd06462">
    <property type="entry name" value="Peptidase_S24_S26"/>
    <property type="match status" value="1"/>
</dbReference>
<dbReference type="InterPro" id="IPR013320">
    <property type="entry name" value="ConA-like_dom_sf"/>
</dbReference>
<reference evidence="3 4" key="1">
    <citation type="submission" date="2016-09" db="EMBL/GenBank/DDBJ databases">
        <authorList>
            <person name="Capua I."/>
            <person name="De Benedictis P."/>
            <person name="Joannis T."/>
            <person name="Lombin L.H."/>
            <person name="Cattoli G."/>
        </authorList>
    </citation>
    <scope>NUCLEOTIDE SEQUENCE [LARGE SCALE GENOMIC DNA]</scope>
    <source>
        <strain evidence="3 4">NIO-1002</strain>
    </source>
</reference>
<dbReference type="OrthoDB" id="9802683at2"/>
<dbReference type="Proteomes" id="UP000183203">
    <property type="component" value="Unassembled WGS sequence"/>
</dbReference>
<dbReference type="GO" id="GO:0009003">
    <property type="term" value="F:signal peptidase activity"/>
    <property type="evidence" value="ECO:0007669"/>
    <property type="project" value="UniProtKB-EC"/>
</dbReference>
<feature type="transmembrane region" description="Helical" evidence="2">
    <location>
        <begin position="288"/>
        <end position="307"/>
    </location>
</feature>
<feature type="transmembrane region" description="Helical" evidence="2">
    <location>
        <begin position="159"/>
        <end position="177"/>
    </location>
</feature>
<dbReference type="GO" id="GO:0006465">
    <property type="term" value="P:signal peptide processing"/>
    <property type="evidence" value="ECO:0007669"/>
    <property type="project" value="UniProtKB-UniRule"/>
</dbReference>
<evidence type="ECO:0000313" key="3">
    <source>
        <dbReference type="EMBL" id="SDC11390.1"/>
    </source>
</evidence>
<dbReference type="GO" id="GO:0016020">
    <property type="term" value="C:membrane"/>
    <property type="evidence" value="ECO:0007669"/>
    <property type="project" value="UniProtKB-UniRule"/>
</dbReference>
<dbReference type="SUPFAM" id="SSF49899">
    <property type="entry name" value="Concanavalin A-like lectins/glucanases"/>
    <property type="match status" value="1"/>
</dbReference>
<dbReference type="Gene3D" id="2.60.120.200">
    <property type="match status" value="1"/>
</dbReference>
<dbReference type="InterPro" id="IPR001733">
    <property type="entry name" value="Peptidase_S26B"/>
</dbReference>
<dbReference type="RefSeq" id="WP_058231866.1">
    <property type="nucleotide sequence ID" value="NZ_FMYG01000003.1"/>
</dbReference>
<proteinExistence type="predicted"/>
<feature type="transmembrane region" description="Helical" evidence="2">
    <location>
        <begin position="115"/>
        <end position="147"/>
    </location>
</feature>
<keyword evidence="2" id="KW-0812">Transmembrane</keyword>
<evidence type="ECO:0000256" key="2">
    <source>
        <dbReference type="SAM" id="Phobius"/>
    </source>
</evidence>
<evidence type="ECO:0000256" key="1">
    <source>
        <dbReference type="NCBIfam" id="TIGR02228"/>
    </source>
</evidence>
<feature type="transmembrane region" description="Helical" evidence="2">
    <location>
        <begin position="245"/>
        <end position="267"/>
    </location>
</feature>
<dbReference type="Pfam" id="PF13385">
    <property type="entry name" value="Laminin_G_3"/>
    <property type="match status" value="1"/>
</dbReference>
<protein>
    <recommendedName>
        <fullName evidence="1">Signal peptidase I</fullName>
        <ecNumber evidence="1">3.4.21.89</ecNumber>
    </recommendedName>
</protein>
<dbReference type="AlphaFoldDB" id="A0A1G6IY93"/>